<dbReference type="PANTHER" id="PTHR13361:SF1">
    <property type="entry name" value="WW DOMAIN-BINDING PROTEIN 11"/>
    <property type="match status" value="1"/>
</dbReference>
<keyword evidence="2" id="KW-0645">Protease</keyword>
<dbReference type="PROSITE" id="PS50600">
    <property type="entry name" value="ULP_PROTEASE"/>
    <property type="match status" value="1"/>
</dbReference>
<accession>A0A2G8RPU1</accession>
<organism evidence="6 7">
    <name type="scientific">Ganoderma sinense ZZ0214-1</name>
    <dbReference type="NCBI Taxonomy" id="1077348"/>
    <lineage>
        <taxon>Eukaryota</taxon>
        <taxon>Fungi</taxon>
        <taxon>Dikarya</taxon>
        <taxon>Basidiomycota</taxon>
        <taxon>Agaricomycotina</taxon>
        <taxon>Agaricomycetes</taxon>
        <taxon>Polyporales</taxon>
        <taxon>Polyporaceae</taxon>
        <taxon>Ganoderma</taxon>
    </lineage>
</organism>
<feature type="compositionally biased region" description="Polar residues" evidence="4">
    <location>
        <begin position="436"/>
        <end position="453"/>
    </location>
</feature>
<dbReference type="OrthoDB" id="3268677at2759"/>
<dbReference type="GO" id="GO:0008234">
    <property type="term" value="F:cysteine-type peptidase activity"/>
    <property type="evidence" value="ECO:0007669"/>
    <property type="project" value="InterPro"/>
</dbReference>
<reference evidence="6 7" key="1">
    <citation type="journal article" date="2015" name="Sci. Rep.">
        <title>Chromosome-level genome map provides insights into diverse defense mechanisms in the medicinal fungus Ganoderma sinense.</title>
        <authorList>
            <person name="Zhu Y."/>
            <person name="Xu J."/>
            <person name="Sun C."/>
            <person name="Zhou S."/>
            <person name="Xu H."/>
            <person name="Nelson D.R."/>
            <person name="Qian J."/>
            <person name="Song J."/>
            <person name="Luo H."/>
            <person name="Xiang L."/>
            <person name="Li Y."/>
            <person name="Xu Z."/>
            <person name="Ji A."/>
            <person name="Wang L."/>
            <person name="Lu S."/>
            <person name="Hayward A."/>
            <person name="Sun W."/>
            <person name="Li X."/>
            <person name="Schwartz D.C."/>
            <person name="Wang Y."/>
            <person name="Chen S."/>
        </authorList>
    </citation>
    <scope>NUCLEOTIDE SEQUENCE [LARGE SCALE GENOMIC DNA]</scope>
    <source>
        <strain evidence="6 7">ZZ0214-1</strain>
    </source>
</reference>
<dbReference type="GO" id="GO:0005681">
    <property type="term" value="C:spliceosomal complex"/>
    <property type="evidence" value="ECO:0007669"/>
    <property type="project" value="TreeGrafter"/>
</dbReference>
<protein>
    <recommendedName>
        <fullName evidence="5">Ubiquitin-like protease family profile domain-containing protein</fullName>
    </recommendedName>
</protein>
<dbReference type="GO" id="GO:0006508">
    <property type="term" value="P:proteolysis"/>
    <property type="evidence" value="ECO:0007669"/>
    <property type="project" value="UniProtKB-KW"/>
</dbReference>
<feature type="region of interest" description="Disordered" evidence="4">
    <location>
        <begin position="470"/>
        <end position="514"/>
    </location>
</feature>
<evidence type="ECO:0000256" key="4">
    <source>
        <dbReference type="SAM" id="MobiDB-lite"/>
    </source>
</evidence>
<evidence type="ECO:0000256" key="1">
    <source>
        <dbReference type="ARBA" id="ARBA00005234"/>
    </source>
</evidence>
<dbReference type="InterPro" id="IPR038765">
    <property type="entry name" value="Papain-like_cys_pep_sf"/>
</dbReference>
<evidence type="ECO:0000313" key="6">
    <source>
        <dbReference type="EMBL" id="PIL23530.1"/>
    </source>
</evidence>
<feature type="compositionally biased region" description="Basic and acidic residues" evidence="4">
    <location>
        <begin position="544"/>
        <end position="567"/>
    </location>
</feature>
<evidence type="ECO:0000256" key="2">
    <source>
        <dbReference type="ARBA" id="ARBA00022670"/>
    </source>
</evidence>
<feature type="region of interest" description="Disordered" evidence="4">
    <location>
        <begin position="711"/>
        <end position="743"/>
    </location>
</feature>
<dbReference type="Proteomes" id="UP000230002">
    <property type="component" value="Unassembled WGS sequence"/>
</dbReference>
<feature type="region of interest" description="Disordered" evidence="4">
    <location>
        <begin position="541"/>
        <end position="576"/>
    </location>
</feature>
<evidence type="ECO:0000259" key="5">
    <source>
        <dbReference type="PROSITE" id="PS50600"/>
    </source>
</evidence>
<comment type="caution">
    <text evidence="6">The sequence shown here is derived from an EMBL/GenBank/DDBJ whole genome shotgun (WGS) entry which is preliminary data.</text>
</comment>
<evidence type="ECO:0000313" key="7">
    <source>
        <dbReference type="Proteomes" id="UP000230002"/>
    </source>
</evidence>
<dbReference type="Pfam" id="PF02902">
    <property type="entry name" value="Peptidase_C48"/>
    <property type="match status" value="1"/>
</dbReference>
<feature type="region of interest" description="Disordered" evidence="4">
    <location>
        <begin position="1744"/>
        <end position="1772"/>
    </location>
</feature>
<proteinExistence type="inferred from homology"/>
<feature type="compositionally biased region" description="Low complexity" evidence="4">
    <location>
        <begin position="612"/>
        <end position="626"/>
    </location>
</feature>
<comment type="similarity">
    <text evidence="1">Belongs to the peptidase C48 family.</text>
</comment>
<keyword evidence="3" id="KW-0378">Hydrolase</keyword>
<feature type="compositionally biased region" description="Polar residues" evidence="4">
    <location>
        <begin position="1760"/>
        <end position="1771"/>
    </location>
</feature>
<evidence type="ECO:0000256" key="3">
    <source>
        <dbReference type="ARBA" id="ARBA00022801"/>
    </source>
</evidence>
<dbReference type="SUPFAM" id="SSF54001">
    <property type="entry name" value="Cysteine proteinases"/>
    <property type="match status" value="1"/>
</dbReference>
<sequence length="1986" mass="221256">MSTLDLEDSPTYSPGDWIGRGKTFSYADLPSSVVKAYQDAIKLPTHLRNDLIPPASTPISDFVNIALPPPDQDLLHTKVEEWFSSDPPDSEVDALPERPLPPARLLRLLFEAAPQAWLDSRLSVLDPRYKEASRYPLYAITLWRDLAFVATAQRQWEECVAWLSNLIRDAKYASISKDLRAARGELLTLPWDAGIRMGKVTTPTSTLARLLGPRWLCDDLIELMLEDLIARQRVDRRTGGGGEVIGGIAVMVELKRAVRNKEFNQNLPFLHHIERAVKAKTCRGLWFPACVNGNHWVAFHVNFEDQVVEYADSLARSGVAPSPKAEVAAIEKWLRARFPARYKTRGPSATQNQQPDTSSCGLFAISAIRTAVLGDVALEAAPVAVARERVSWFQMLARHLVKTDSNTHMPAPERPRVRPRLADLLNPVIDKPASVPNLTQSTQDPRSEPSSELTAPRPICATPASILTPTLCPASASRPTTPPPPLDEPEVPSHTLTTSTTSAVSTGTPEPTAMIPASAQVPAEVGDYTVANPALEVEAGVSHTSDHAEWGRSTTHKDDPSVEHTMHEEEELDIPLPDVPSPETYLGFPDTFSCVPLDCEGSPHPSIPPSPSAISLASTAPQSSCPSSPPGSPMLVSSGPASPKHLASSPSSCFESLAIPDDLSMLDDVMSFTESPAPDKPPSPKASSLPKLATIFTLAGMKAATSTLKRKSEEAAAAKSGKRHKVASEGGQAGQSRSAVASREAREKAAKGEFVWSPKKLTNWQFKIWELDEDAVLGEDNLHVRCSCCGKWLKIKEAYDATRYKDHYKDCKKKHKGGLPTLKQMAGWFGWTFRRPKTAHQSQYIVQEESEPTTDLQHPCRGVDARDDERIGTYLRRTGAVGGGGRSPVVIAKERLKKTFGDLTRQQKMTILDVQISEHKWRNDFRRTRVYATNCFNYVKTPEKSCERCCALLQLGRFRRAIRKPIPKDENYIFVNHLYRDPHLGELYAKTLGLRGLLDPDAKGHKSPFVRYTLGVLENRYTGGELLAGLLESVMIQEDKQRRGVGMQNFRWPVEYDRFMHLLAIESPKTFRLVKQYLPARTERSYRQMESKEPGLPLTISERTFDLVEHHLRALEYPGMLALSCDDTKLLPSMSLYYDHAEKCQMLVGGIDGPLRVADPEKVREILEKTASKEGTKLRLWCLQVPLPKVAPIIVAALPIPNNLGARELVLLSEKIIRGLLARSIPVVSYSHDGTESERAVQRLLFERADSYREYSISSPAGPGYDLHVKVAIYDTQPIVFVQDSLHARKTFRNNLFSGARLLVLGNYVALYRRIRRAAFEEGSPLYHRDVEKLDRQDDNAAARLFSADFLEYLITHHPEDVGEIIYHFIFAEVVNIWQQRSEPLPERIRPLMRAYYFCKMWELYLQRTGYSNTQYCLSREALDITRILIESFFSLIMVHRDYCSTHAMVFPFLPWLHSTEPCEHVFGLARQVVKDFTYADFLHLEKKLRLKLWEAIKLGETSNPRARASGYNHTYLDTREIDLSALATYPTDSEIQDAAATGFSEAESLVGLLGIIPSYLHAFSSAAPAHAVAYQPAISGNTPSVSANFESHADASPDADSDCESISGDACVDEQDSDSQDAFELQRLVLEEEARVWRAGEFTDKEEQKIEALACASLSLKMDDMCRIAELKEMDEGQEQEMHAEACQHIAQALEQSSTALSLAKREALEREQRKTQAAAPPQAPRVSQLDLSHLVDLCRKNQTRQSAESVRAKASALPHSTTDTSSAEKSVQRRIIEEYYRVQRERQGRGIGTGMERQARWCEGEQEHVMSALPAGNSANAAETAGSRAKKVVVRRKDVFHQARVPMTIMDSVVNARISSFAPLKLDQYIYLFVDNKVTIGQGEYLVLHWVCLKPVAHGIFQSSTFVRSSEASKHVILQLTIALLLVLSQTSQCKFSNMSMGGASKSSAGERIHSLRNGSSFSPRHHFSAPSSRRLPSTVGPHL</sequence>
<feature type="region of interest" description="Disordered" evidence="4">
    <location>
        <begin position="599"/>
        <end position="652"/>
    </location>
</feature>
<dbReference type="STRING" id="1077348.A0A2G8RPU1"/>
<feature type="region of interest" description="Disordered" evidence="4">
    <location>
        <begin position="427"/>
        <end position="458"/>
    </location>
</feature>
<dbReference type="EMBL" id="AYKW01000068">
    <property type="protein sequence ID" value="PIL23530.1"/>
    <property type="molecule type" value="Genomic_DNA"/>
</dbReference>
<name>A0A2G8RPU1_9APHY</name>
<feature type="region of interest" description="Disordered" evidence="4">
    <location>
        <begin position="1708"/>
        <end position="1728"/>
    </location>
</feature>
<feature type="region of interest" description="Disordered" evidence="4">
    <location>
        <begin position="1961"/>
        <end position="1986"/>
    </location>
</feature>
<feature type="domain" description="Ubiquitin-like protease family profile" evidence="5">
    <location>
        <begin position="200"/>
        <end position="371"/>
    </location>
</feature>
<dbReference type="GO" id="GO:0019783">
    <property type="term" value="F:ubiquitin-like protein peptidase activity"/>
    <property type="evidence" value="ECO:0007669"/>
    <property type="project" value="UniProtKB-ARBA"/>
</dbReference>
<dbReference type="InterPro" id="IPR003653">
    <property type="entry name" value="Peptidase_C48_C"/>
</dbReference>
<gene>
    <name evidence="6" type="ORF">GSI_14843</name>
</gene>
<keyword evidence="7" id="KW-1185">Reference proteome</keyword>
<dbReference type="PANTHER" id="PTHR13361">
    <property type="entry name" value="WW DOMAIN-BINDING PROTEIN 11"/>
    <property type="match status" value="1"/>
</dbReference>
<dbReference type="Gene3D" id="3.40.395.10">
    <property type="entry name" value="Adenoviral Proteinase, Chain A"/>
    <property type="match status" value="1"/>
</dbReference>
<feature type="compositionally biased region" description="Low complexity" evidence="4">
    <location>
        <begin position="492"/>
        <end position="508"/>
    </location>
</feature>